<accession>A0A160KWD6</accession>
<dbReference type="EMBL" id="CP015515">
    <property type="protein sequence ID" value="AND17728.1"/>
    <property type="molecule type" value="Genomic_DNA"/>
</dbReference>
<dbReference type="AlphaFoldDB" id="A0A160KWD6"/>
<name>A0A160KWD6_9MICO</name>
<dbReference type="RefSeq" id="WP_068255967.1">
    <property type="nucleotide sequence ID" value="NZ_CP015515.1"/>
</dbReference>
<reference evidence="2 3" key="1">
    <citation type="submission" date="2016-05" db="EMBL/GenBank/DDBJ databases">
        <title>Complete genome sequence of Rathayibacter tritici NCPPB 1953.</title>
        <authorList>
            <person name="Park J."/>
            <person name="Lee H.-H."/>
            <person name="Lee S.-W."/>
            <person name="Seo Y.-S."/>
        </authorList>
    </citation>
    <scope>NUCLEOTIDE SEQUENCE [LARGE SCALE GENOMIC DNA]</scope>
    <source>
        <strain evidence="2 3">NCPPB 1953</strain>
    </source>
</reference>
<evidence type="ECO:0000313" key="3">
    <source>
        <dbReference type="Proteomes" id="UP000077071"/>
    </source>
</evidence>
<evidence type="ECO:0000259" key="1">
    <source>
        <dbReference type="Pfam" id="PF25355"/>
    </source>
</evidence>
<sequence length="105" mass="11988">MATLIYGPQNLEIEFEERVLAHLKVAVLSKLRRNEAFSLSWMEDASTGHGRSSVWLHPSVPLHFRFAEAHQPKLNRAWIEQMLSLASMHGELSVLPEPEEQRQGS</sequence>
<protein>
    <recommendedName>
        <fullName evidence="1">DUF7882 domain-containing protein</fullName>
    </recommendedName>
</protein>
<dbReference type="KEGG" id="rtn:A6122_2614"/>
<organism evidence="2 3">
    <name type="scientific">Rathayibacter tritici</name>
    <dbReference type="NCBI Taxonomy" id="33888"/>
    <lineage>
        <taxon>Bacteria</taxon>
        <taxon>Bacillati</taxon>
        <taxon>Actinomycetota</taxon>
        <taxon>Actinomycetes</taxon>
        <taxon>Micrococcales</taxon>
        <taxon>Microbacteriaceae</taxon>
        <taxon>Rathayibacter</taxon>
    </lineage>
</organism>
<dbReference type="Pfam" id="PF25355">
    <property type="entry name" value="DUF7882"/>
    <property type="match status" value="1"/>
</dbReference>
<feature type="domain" description="DUF7882" evidence="1">
    <location>
        <begin position="1"/>
        <end position="97"/>
    </location>
</feature>
<keyword evidence="3" id="KW-1185">Reference proteome</keyword>
<dbReference type="Proteomes" id="UP000077071">
    <property type="component" value="Chromosome"/>
</dbReference>
<proteinExistence type="predicted"/>
<evidence type="ECO:0000313" key="2">
    <source>
        <dbReference type="EMBL" id="AND17728.1"/>
    </source>
</evidence>
<dbReference type="PATRIC" id="fig|33888.3.peg.2928"/>
<dbReference type="InterPro" id="IPR057204">
    <property type="entry name" value="DUF7882"/>
</dbReference>
<dbReference type="STRING" id="33888.A6122_2614"/>
<gene>
    <name evidence="2" type="ORF">A6122_2614</name>
</gene>